<dbReference type="OrthoDB" id="1448648at2"/>
<proteinExistence type="predicted"/>
<protein>
    <submittedName>
        <fullName evidence="1">SsrA-binding protein</fullName>
    </submittedName>
</protein>
<gene>
    <name evidence="1" type="ORF">DZ858_07870</name>
</gene>
<sequence length="51" mass="5888">MKKQFFKALAKLNKKILPNFTKKGVDLSKASKFQLALFGYKLWVTKNAINQ</sequence>
<dbReference type="AlphaFoldDB" id="A0A3E1QCT9"/>
<name>A0A3E1QCT9_9FLAO</name>
<organism evidence="1 2">
    <name type="scientific">Marixanthomonas ophiurae</name>
    <dbReference type="NCBI Taxonomy" id="387659"/>
    <lineage>
        <taxon>Bacteria</taxon>
        <taxon>Pseudomonadati</taxon>
        <taxon>Bacteroidota</taxon>
        <taxon>Flavobacteriia</taxon>
        <taxon>Flavobacteriales</taxon>
        <taxon>Flavobacteriaceae</taxon>
        <taxon>Marixanthomonas</taxon>
    </lineage>
</organism>
<keyword evidence="2" id="KW-1185">Reference proteome</keyword>
<evidence type="ECO:0000313" key="1">
    <source>
        <dbReference type="EMBL" id="RFN59953.1"/>
    </source>
</evidence>
<evidence type="ECO:0000313" key="2">
    <source>
        <dbReference type="Proteomes" id="UP000261082"/>
    </source>
</evidence>
<dbReference type="EMBL" id="QVID01000001">
    <property type="protein sequence ID" value="RFN59953.1"/>
    <property type="molecule type" value="Genomic_DNA"/>
</dbReference>
<accession>A0A3E1QCT9</accession>
<comment type="caution">
    <text evidence="1">The sequence shown here is derived from an EMBL/GenBank/DDBJ whole genome shotgun (WGS) entry which is preliminary data.</text>
</comment>
<dbReference type="RefSeq" id="WP_117159013.1">
    <property type="nucleotide sequence ID" value="NZ_QVID01000001.1"/>
</dbReference>
<dbReference type="Proteomes" id="UP000261082">
    <property type="component" value="Unassembled WGS sequence"/>
</dbReference>
<reference evidence="1 2" key="1">
    <citation type="journal article" date="2007" name="Int. J. Syst. Evol. Microbiol.">
        <title>Marixanthomonas ophiurae gen. nov., sp. nov., a marine bacterium of the family Flavobacteriaceae isolated from a deep-sea brittle star.</title>
        <authorList>
            <person name="Romanenko L.A."/>
            <person name="Uchino M."/>
            <person name="Frolova G.M."/>
            <person name="Mikhailov V.V."/>
        </authorList>
    </citation>
    <scope>NUCLEOTIDE SEQUENCE [LARGE SCALE GENOMIC DNA]</scope>
    <source>
        <strain evidence="1 2">KMM 3046</strain>
    </source>
</reference>